<evidence type="ECO:0008006" key="4">
    <source>
        <dbReference type="Google" id="ProtNLM"/>
    </source>
</evidence>
<keyword evidence="1" id="KW-0732">Signal</keyword>
<dbReference type="EMBL" id="PYGF01000009">
    <property type="protein sequence ID" value="PSL02636.1"/>
    <property type="molecule type" value="Genomic_DNA"/>
</dbReference>
<evidence type="ECO:0000256" key="1">
    <source>
        <dbReference type="SAM" id="SignalP"/>
    </source>
</evidence>
<keyword evidence="3" id="KW-1185">Reference proteome</keyword>
<reference evidence="2 3" key="1">
    <citation type="submission" date="2018-03" db="EMBL/GenBank/DDBJ databases">
        <title>Genomic Encyclopedia of Archaeal and Bacterial Type Strains, Phase II (KMG-II): from individual species to whole genera.</title>
        <authorList>
            <person name="Goeker M."/>
        </authorList>
    </citation>
    <scope>NUCLEOTIDE SEQUENCE [LARGE SCALE GENOMIC DNA]</scope>
    <source>
        <strain evidence="2 3">DSM 28057</strain>
    </source>
</reference>
<protein>
    <recommendedName>
        <fullName evidence="4">GWxTD domain-containing protein</fullName>
    </recommendedName>
</protein>
<name>A0A2P8DZI4_9BACT</name>
<feature type="signal peptide" evidence="1">
    <location>
        <begin position="1"/>
        <end position="18"/>
    </location>
</feature>
<proteinExistence type="predicted"/>
<sequence length="535" mass="61882">MRSIKLIFLFLISIPSFGQNWENDEVFAHISKNISLINDQIWFYLQVSNGGQPSPSKIAYVELIDRESLPVLQLILPLNQGKVEGLLEIPSHLESDHYLLRFYTRISPLNDENNRGVFNQLITVINPKKGPQTPGTILGKNTYPFEKPGDFQIAEISMKHKSEIQVPLNSIKSPYQISISIHNPFLPEDFHGHIGQEIYQPLEKKTNIIPELYGHIIHGKNLSMEVDTTETFFLSAHGKQSVLHSAKPDPLGNLFFELGPIMDFDFLIAQSLYYEKQLNFSPQSPFWNLKLKEDFVFPTLNLMEEDRVFLEMLLLAAQLKPHFYPVNAGEPQPIVTGLVADRTYHLNDYTRFDNIETTLREYVPEVLVRRQNRNIVFKLLNTPLGNLFQENPLILIDAMPVFDSDVLAKFDPKDIEKLEVLTREFSFNKDKFSGVLSFTSFQNDFGKFELPKNALYLNYWPMLKTKKLETPHFNPKIGTANYPDFRTSLLWNTNQSTSRLQFYTSEIKGKFEIKVSYLNERSELQFLQSNFEITD</sequence>
<organism evidence="2 3">
    <name type="scientific">Cecembia rubra</name>
    <dbReference type="NCBI Taxonomy" id="1485585"/>
    <lineage>
        <taxon>Bacteria</taxon>
        <taxon>Pseudomonadati</taxon>
        <taxon>Bacteroidota</taxon>
        <taxon>Cytophagia</taxon>
        <taxon>Cytophagales</taxon>
        <taxon>Cyclobacteriaceae</taxon>
        <taxon>Cecembia</taxon>
    </lineage>
</organism>
<dbReference type="OrthoDB" id="679547at2"/>
<evidence type="ECO:0000313" key="2">
    <source>
        <dbReference type="EMBL" id="PSL02636.1"/>
    </source>
</evidence>
<comment type="caution">
    <text evidence="2">The sequence shown here is derived from an EMBL/GenBank/DDBJ whole genome shotgun (WGS) entry which is preliminary data.</text>
</comment>
<dbReference type="Proteomes" id="UP000240708">
    <property type="component" value="Unassembled WGS sequence"/>
</dbReference>
<feature type="chain" id="PRO_5015204056" description="GWxTD domain-containing protein" evidence="1">
    <location>
        <begin position="19"/>
        <end position="535"/>
    </location>
</feature>
<accession>A0A2P8DZI4</accession>
<evidence type="ECO:0000313" key="3">
    <source>
        <dbReference type="Proteomes" id="UP000240708"/>
    </source>
</evidence>
<gene>
    <name evidence="2" type="ORF">CLV48_109105</name>
</gene>
<dbReference type="AlphaFoldDB" id="A0A2P8DZI4"/>